<keyword evidence="2 3" id="KW-0804">Transcription</keyword>
<gene>
    <name evidence="3" type="primary">rpo6</name>
    <name evidence="3" type="synonym">rpoK</name>
    <name evidence="5" type="ordered locus">CENSYa_0303</name>
</gene>
<keyword evidence="3 5" id="KW-0808">Transferase</keyword>
<evidence type="ECO:0000313" key="6">
    <source>
        <dbReference type="Proteomes" id="UP000000758"/>
    </source>
</evidence>
<dbReference type="InterPro" id="IPR006110">
    <property type="entry name" value="Pol_omega/Rpo6/RPB6"/>
</dbReference>
<accession>A0RUC3</accession>
<feature type="coiled-coil region" evidence="4">
    <location>
        <begin position="33"/>
        <end position="60"/>
    </location>
</feature>
<protein>
    <recommendedName>
        <fullName evidence="3">DNA-directed RNA polymerase subunit Rpo6</fullName>
        <ecNumber evidence="3">2.7.7.6</ecNumber>
    </recommendedName>
    <alternativeName>
        <fullName evidence="3">DNA-directed RNA polymerase subunit K</fullName>
    </alternativeName>
</protein>
<dbReference type="InterPro" id="IPR036161">
    <property type="entry name" value="RPB6/omega-like_sf"/>
</dbReference>
<dbReference type="EMBL" id="DP000238">
    <property type="protein sequence ID" value="ABK76940.1"/>
    <property type="molecule type" value="Genomic_DNA"/>
</dbReference>
<evidence type="ECO:0000256" key="4">
    <source>
        <dbReference type="SAM" id="Coils"/>
    </source>
</evidence>
<dbReference type="PANTHER" id="PTHR47227">
    <property type="entry name" value="DNA-DIRECTED RNA POLYMERASE SUBUNIT K"/>
    <property type="match status" value="1"/>
</dbReference>
<dbReference type="HAMAP" id="MF_00192">
    <property type="entry name" value="RNApol_arch_Rpo6"/>
    <property type="match status" value="1"/>
</dbReference>
<comment type="subcellular location">
    <subcellularLocation>
        <location evidence="3">Cytoplasm</location>
    </subcellularLocation>
</comment>
<dbReference type="NCBIfam" id="NF002208">
    <property type="entry name" value="PRK01099.1-3"/>
    <property type="match status" value="1"/>
</dbReference>
<comment type="catalytic activity">
    <reaction evidence="3">
        <text>RNA(n) + a ribonucleoside 5'-triphosphate = RNA(n+1) + diphosphate</text>
        <dbReference type="Rhea" id="RHEA:21248"/>
        <dbReference type="Rhea" id="RHEA-COMP:14527"/>
        <dbReference type="Rhea" id="RHEA-COMP:17342"/>
        <dbReference type="ChEBI" id="CHEBI:33019"/>
        <dbReference type="ChEBI" id="CHEBI:61557"/>
        <dbReference type="ChEBI" id="CHEBI:140395"/>
        <dbReference type="EC" id="2.7.7.6"/>
    </reaction>
</comment>
<reference evidence="5 6" key="1">
    <citation type="journal article" date="2006" name="Proc. Natl. Acad. Sci. U.S.A.">
        <title>Genomic analysis of the uncultivated marine crenarchaeote Cenarchaeum symbiosum.</title>
        <authorList>
            <person name="Hallam S.J."/>
            <person name="Konstantinidis K.T."/>
            <person name="Putnam N."/>
            <person name="Schleper C."/>
            <person name="Watanabe Y."/>
            <person name="Sugahara J."/>
            <person name="Preston C."/>
            <person name="de la Torre J."/>
            <person name="Richardson P.M."/>
            <person name="DeLong E.F."/>
        </authorList>
    </citation>
    <scope>NUCLEOTIDE SEQUENCE [LARGE SCALE GENOMIC DNA]</scope>
    <source>
        <strain evidence="6">A</strain>
    </source>
</reference>
<dbReference type="GO" id="GO:0042797">
    <property type="term" value="P:tRNA transcription by RNA polymerase III"/>
    <property type="evidence" value="ECO:0007669"/>
    <property type="project" value="TreeGrafter"/>
</dbReference>
<dbReference type="GO" id="GO:0000428">
    <property type="term" value="C:DNA-directed RNA polymerase complex"/>
    <property type="evidence" value="ECO:0007669"/>
    <property type="project" value="UniProtKB-KW"/>
</dbReference>
<comment type="similarity">
    <text evidence="3">Belongs to the archaeal Rpo6/eukaryotic RPB6 RNA polymerase subunit family.</text>
</comment>
<dbReference type="Gene3D" id="3.90.940.10">
    <property type="match status" value="1"/>
</dbReference>
<dbReference type="GO" id="GO:0006360">
    <property type="term" value="P:transcription by RNA polymerase I"/>
    <property type="evidence" value="ECO:0007669"/>
    <property type="project" value="TreeGrafter"/>
</dbReference>
<dbReference type="EC" id="2.7.7.6" evidence="3"/>
<evidence type="ECO:0000313" key="5">
    <source>
        <dbReference type="EMBL" id="ABK76940.1"/>
    </source>
</evidence>
<dbReference type="PROSITE" id="PS01111">
    <property type="entry name" value="RNA_POL_K_14KD"/>
    <property type="match status" value="1"/>
</dbReference>
<dbReference type="PATRIC" id="fig|414004.10.peg.267"/>
<dbReference type="Pfam" id="PF01192">
    <property type="entry name" value="RNA_pol_Rpb6"/>
    <property type="match status" value="1"/>
</dbReference>
<comment type="function">
    <text evidence="3">DNA-dependent RNA polymerase (RNAP) catalyzes the transcription of DNA into RNA using the four ribonucleoside triphosphates as substrates.</text>
</comment>
<keyword evidence="6" id="KW-1185">Reference proteome</keyword>
<dbReference type="STRING" id="414004.CENSYa_0303"/>
<keyword evidence="4" id="KW-0175">Coiled coil</keyword>
<dbReference type="Proteomes" id="UP000000758">
    <property type="component" value="Chromosome"/>
</dbReference>
<evidence type="ECO:0000256" key="1">
    <source>
        <dbReference type="ARBA" id="ARBA00022478"/>
    </source>
</evidence>
<dbReference type="SUPFAM" id="SSF63562">
    <property type="entry name" value="RPB6/omega subunit-like"/>
    <property type="match status" value="1"/>
</dbReference>
<comment type="subunit">
    <text evidence="3">Part of the RNA polymerase complex.</text>
</comment>
<dbReference type="GO" id="GO:0006366">
    <property type="term" value="P:transcription by RNA polymerase II"/>
    <property type="evidence" value="ECO:0007669"/>
    <property type="project" value="TreeGrafter"/>
</dbReference>
<dbReference type="GO" id="GO:0003899">
    <property type="term" value="F:DNA-directed RNA polymerase activity"/>
    <property type="evidence" value="ECO:0007669"/>
    <property type="project" value="UniProtKB-UniRule"/>
</dbReference>
<dbReference type="InterPro" id="IPR020708">
    <property type="entry name" value="DNA-dir_RNA_polK_14-18kDa_CS"/>
</dbReference>
<dbReference type="InterPro" id="IPR006111">
    <property type="entry name" value="Rpo6/Rpb6"/>
</dbReference>
<dbReference type="SMART" id="SM01409">
    <property type="entry name" value="RNA_pol_Rpb6"/>
    <property type="match status" value="1"/>
</dbReference>
<dbReference type="HOGENOM" id="CLU_1599094_0_0_2"/>
<dbReference type="AlphaFoldDB" id="A0RUC3"/>
<dbReference type="PANTHER" id="PTHR47227:SF5">
    <property type="entry name" value="DNA-DIRECTED RNA POLYMERASES I, II, AND III SUBUNIT RPABC2"/>
    <property type="match status" value="1"/>
</dbReference>
<dbReference type="NCBIfam" id="NF002207">
    <property type="entry name" value="PRK01099.1-2"/>
    <property type="match status" value="1"/>
</dbReference>
<dbReference type="EnsemblBacteria" id="ABK76940">
    <property type="protein sequence ID" value="ABK76940"/>
    <property type="gene ID" value="CENSYa_0303"/>
</dbReference>
<proteinExistence type="inferred from homology"/>
<name>A0RUC3_CENSY</name>
<keyword evidence="1 3" id="KW-0240">DNA-directed RNA polymerase</keyword>
<evidence type="ECO:0000256" key="2">
    <source>
        <dbReference type="ARBA" id="ARBA00023163"/>
    </source>
</evidence>
<sequence length="155" mass="17434">MSDANDQELVVEGSEAAGEPEIDIGLSKALESYRRLAEVNELTEEQQEELEVRIKEIQERDVIEIDTVHEPQELTSDKKILIGPPVLTRFEKARIMGARALQLSLGAPPFIEIPADARTSLDIAMGELEKRIIPIVIRRVLPNGDYQNIPISYFK</sequence>
<evidence type="ECO:0000256" key="3">
    <source>
        <dbReference type="HAMAP-Rule" id="MF_00192"/>
    </source>
</evidence>
<keyword evidence="3 5" id="KW-0548">Nucleotidyltransferase</keyword>
<organism evidence="5 6">
    <name type="scientific">Cenarchaeum symbiosum (strain A)</name>
    <dbReference type="NCBI Taxonomy" id="414004"/>
    <lineage>
        <taxon>Archaea</taxon>
        <taxon>Nitrososphaerota</taxon>
        <taxon>Candidatus Cenarchaeales</taxon>
        <taxon>Candidatus Cenarchaeaceae</taxon>
        <taxon>Candidatus Cenarchaeum</taxon>
    </lineage>
</organism>
<keyword evidence="3" id="KW-0963">Cytoplasm</keyword>
<dbReference type="KEGG" id="csy:CENSYa_0303"/>
<dbReference type="GO" id="GO:0005737">
    <property type="term" value="C:cytoplasm"/>
    <property type="evidence" value="ECO:0007669"/>
    <property type="project" value="UniProtKB-SubCell"/>
</dbReference>
<dbReference type="GO" id="GO:0003677">
    <property type="term" value="F:DNA binding"/>
    <property type="evidence" value="ECO:0007669"/>
    <property type="project" value="UniProtKB-UniRule"/>
</dbReference>